<dbReference type="Gene3D" id="1.20.1530.20">
    <property type="match status" value="1"/>
</dbReference>
<dbReference type="PANTHER" id="PTHR43562">
    <property type="entry name" value="NAPA-TYPE SODIUM/HYDROGEN ANTIPORTER"/>
    <property type="match status" value="1"/>
</dbReference>
<organism evidence="12 13">
    <name type="scientific">Candidatus Kerfeldbacteria bacterium CG08_land_8_20_14_0_20_42_7</name>
    <dbReference type="NCBI Taxonomy" id="2014245"/>
    <lineage>
        <taxon>Bacteria</taxon>
        <taxon>Candidatus Kerfeldiibacteriota</taxon>
    </lineage>
</organism>
<protein>
    <recommendedName>
        <fullName evidence="11">Cation/H+ exchanger transmembrane domain-containing protein</fullName>
    </recommendedName>
</protein>
<evidence type="ECO:0000256" key="6">
    <source>
        <dbReference type="ARBA" id="ARBA00023053"/>
    </source>
</evidence>
<comment type="caution">
    <text evidence="12">The sequence shown here is derived from an EMBL/GenBank/DDBJ whole genome shotgun (WGS) entry which is preliminary data.</text>
</comment>
<keyword evidence="7" id="KW-0406">Ion transport</keyword>
<dbReference type="GO" id="GO:0015297">
    <property type="term" value="F:antiporter activity"/>
    <property type="evidence" value="ECO:0007669"/>
    <property type="project" value="UniProtKB-KW"/>
</dbReference>
<comment type="subcellular location">
    <subcellularLocation>
        <location evidence="1">Membrane</location>
        <topology evidence="1">Multi-pass membrane protein</topology>
    </subcellularLocation>
</comment>
<evidence type="ECO:0000259" key="11">
    <source>
        <dbReference type="Pfam" id="PF00999"/>
    </source>
</evidence>
<keyword evidence="5 10" id="KW-1133">Transmembrane helix</keyword>
<evidence type="ECO:0000256" key="3">
    <source>
        <dbReference type="ARBA" id="ARBA00022449"/>
    </source>
</evidence>
<dbReference type="GO" id="GO:0016020">
    <property type="term" value="C:membrane"/>
    <property type="evidence" value="ECO:0007669"/>
    <property type="project" value="UniProtKB-SubCell"/>
</dbReference>
<keyword evidence="8 10" id="KW-0472">Membrane</keyword>
<dbReference type="InterPro" id="IPR038770">
    <property type="entry name" value="Na+/solute_symporter_sf"/>
</dbReference>
<dbReference type="PANTHER" id="PTHR43562:SF3">
    <property type="entry name" value="SODIUM ION_PROTON EXCHANGER (EUROFUNG)"/>
    <property type="match status" value="1"/>
</dbReference>
<dbReference type="AlphaFoldDB" id="A0A2H0YTR1"/>
<evidence type="ECO:0000256" key="10">
    <source>
        <dbReference type="SAM" id="Phobius"/>
    </source>
</evidence>
<gene>
    <name evidence="12" type="ORF">COT25_04765</name>
</gene>
<evidence type="ECO:0000256" key="1">
    <source>
        <dbReference type="ARBA" id="ARBA00004141"/>
    </source>
</evidence>
<dbReference type="Proteomes" id="UP000228711">
    <property type="component" value="Unassembled WGS sequence"/>
</dbReference>
<dbReference type="Pfam" id="PF00999">
    <property type="entry name" value="Na_H_Exchanger"/>
    <property type="match status" value="1"/>
</dbReference>
<evidence type="ECO:0000256" key="8">
    <source>
        <dbReference type="ARBA" id="ARBA00023136"/>
    </source>
</evidence>
<dbReference type="EMBL" id="PEXV01000152">
    <property type="protein sequence ID" value="PIS41132.1"/>
    <property type="molecule type" value="Genomic_DNA"/>
</dbReference>
<evidence type="ECO:0000256" key="2">
    <source>
        <dbReference type="ARBA" id="ARBA00022448"/>
    </source>
</evidence>
<evidence type="ECO:0000313" key="13">
    <source>
        <dbReference type="Proteomes" id="UP000228711"/>
    </source>
</evidence>
<reference evidence="13" key="1">
    <citation type="submission" date="2017-09" db="EMBL/GenBank/DDBJ databases">
        <title>Depth-based differentiation of microbial function through sediment-hosted aquifers and enrichment of novel symbionts in the deep terrestrial subsurface.</title>
        <authorList>
            <person name="Probst A.J."/>
            <person name="Ladd B."/>
            <person name="Jarett J.K."/>
            <person name="Geller-Mcgrath D.E."/>
            <person name="Sieber C.M.K."/>
            <person name="Emerson J.B."/>
            <person name="Anantharaman K."/>
            <person name="Thomas B.C."/>
            <person name="Malmstrom R."/>
            <person name="Stieglmeier M."/>
            <person name="Klingl A."/>
            <person name="Woyke T."/>
            <person name="Ryan C.M."/>
            <person name="Banfield J.F."/>
        </authorList>
    </citation>
    <scope>NUCLEOTIDE SEQUENCE [LARGE SCALE GENOMIC DNA]</scope>
</reference>
<proteinExistence type="predicted"/>
<feature type="domain" description="Cation/H+ exchanger transmembrane" evidence="11">
    <location>
        <begin position="5"/>
        <end position="118"/>
    </location>
</feature>
<keyword evidence="9" id="KW-0739">Sodium transport</keyword>
<keyword evidence="2" id="KW-0813">Transport</keyword>
<dbReference type="GO" id="GO:1902600">
    <property type="term" value="P:proton transmembrane transport"/>
    <property type="evidence" value="ECO:0007669"/>
    <property type="project" value="InterPro"/>
</dbReference>
<keyword evidence="6" id="KW-0915">Sodium</keyword>
<dbReference type="InterPro" id="IPR006153">
    <property type="entry name" value="Cation/H_exchanger_TM"/>
</dbReference>
<keyword evidence="4 10" id="KW-0812">Transmembrane</keyword>
<evidence type="ECO:0000256" key="9">
    <source>
        <dbReference type="ARBA" id="ARBA00023201"/>
    </source>
</evidence>
<evidence type="ECO:0000256" key="5">
    <source>
        <dbReference type="ARBA" id="ARBA00022989"/>
    </source>
</evidence>
<feature type="transmembrane region" description="Helical" evidence="10">
    <location>
        <begin position="69"/>
        <end position="89"/>
    </location>
</feature>
<feature type="transmembrane region" description="Helical" evidence="10">
    <location>
        <begin position="95"/>
        <end position="116"/>
    </location>
</feature>
<dbReference type="GO" id="GO:0006814">
    <property type="term" value="P:sodium ion transport"/>
    <property type="evidence" value="ECO:0007669"/>
    <property type="project" value="UniProtKB-KW"/>
</dbReference>
<name>A0A2H0YTR1_9BACT</name>
<sequence>MRRRFRFHLNCILLASMGTLVDFHAMATGLAFGLAITVLAIIGKVIGSGVPAFFSGFNSLGSIRIGIGMLPRGEVALIIAGIGLSAEMIENELFGVSIMMTIITTVMAPLILVPLFNKEQSGLKNPDAAKELDTSPDPFITWKGASHVLNSWLDFLIEGLEERGYDVTLNNGPRGITQFVNQFDASKIIVLRRENGTLALDCSSCGRG</sequence>
<accession>A0A2H0YTR1</accession>
<evidence type="ECO:0000256" key="4">
    <source>
        <dbReference type="ARBA" id="ARBA00022692"/>
    </source>
</evidence>
<evidence type="ECO:0000313" key="12">
    <source>
        <dbReference type="EMBL" id="PIS41132.1"/>
    </source>
</evidence>
<evidence type="ECO:0000256" key="7">
    <source>
        <dbReference type="ARBA" id="ARBA00023065"/>
    </source>
</evidence>
<keyword evidence="3" id="KW-0050">Antiport</keyword>